<dbReference type="EMBL" id="BLLK01000052">
    <property type="protein sequence ID" value="GFH56512.1"/>
    <property type="molecule type" value="Genomic_DNA"/>
</dbReference>
<proteinExistence type="inferred from homology"/>
<evidence type="ECO:0000259" key="7">
    <source>
        <dbReference type="PROSITE" id="PS50113"/>
    </source>
</evidence>
<dbReference type="InterPro" id="IPR045087">
    <property type="entry name" value="Cu-oxidase_fam"/>
</dbReference>
<evidence type="ECO:0000256" key="5">
    <source>
        <dbReference type="SAM" id="Phobius"/>
    </source>
</evidence>
<dbReference type="Pfam" id="PF07731">
    <property type="entry name" value="Cu-oxidase_2"/>
    <property type="match status" value="1"/>
</dbReference>
<dbReference type="PANTHER" id="PTHR11709">
    <property type="entry name" value="MULTI-COPPER OXIDASE"/>
    <property type="match status" value="1"/>
</dbReference>
<gene>
    <name evidence="8" type="ORF">CTEN210_12988</name>
</gene>
<keyword evidence="3" id="KW-0560">Oxidoreductase</keyword>
<name>A0AAD3D2Q7_9STRA</name>
<keyword evidence="9" id="KW-1185">Reference proteome</keyword>
<dbReference type="PANTHER" id="PTHR11709:SF511">
    <property type="entry name" value="LACCASE"/>
    <property type="match status" value="1"/>
</dbReference>
<dbReference type="InterPro" id="IPR000700">
    <property type="entry name" value="PAS-assoc_C"/>
</dbReference>
<evidence type="ECO:0000256" key="4">
    <source>
        <dbReference type="SAM" id="MobiDB-lite"/>
    </source>
</evidence>
<feature type="transmembrane region" description="Helical" evidence="5">
    <location>
        <begin position="695"/>
        <end position="714"/>
    </location>
</feature>
<dbReference type="CDD" id="cd04206">
    <property type="entry name" value="CuRO_1_LCC_like"/>
    <property type="match status" value="1"/>
</dbReference>
<organism evidence="8 9">
    <name type="scientific">Chaetoceros tenuissimus</name>
    <dbReference type="NCBI Taxonomy" id="426638"/>
    <lineage>
        <taxon>Eukaryota</taxon>
        <taxon>Sar</taxon>
        <taxon>Stramenopiles</taxon>
        <taxon>Ochrophyta</taxon>
        <taxon>Bacillariophyta</taxon>
        <taxon>Coscinodiscophyceae</taxon>
        <taxon>Chaetocerotophycidae</taxon>
        <taxon>Chaetocerotales</taxon>
        <taxon>Chaetocerotaceae</taxon>
        <taxon>Chaetoceros</taxon>
    </lineage>
</organism>
<keyword evidence="5" id="KW-0812">Transmembrane</keyword>
<dbReference type="SUPFAM" id="SSF49503">
    <property type="entry name" value="Cupredoxins"/>
    <property type="match status" value="3"/>
</dbReference>
<evidence type="ECO:0000256" key="1">
    <source>
        <dbReference type="ARBA" id="ARBA00010609"/>
    </source>
</evidence>
<dbReference type="Pfam" id="PF00394">
    <property type="entry name" value="Cu-oxidase"/>
    <property type="match status" value="1"/>
</dbReference>
<evidence type="ECO:0000256" key="6">
    <source>
        <dbReference type="SAM" id="SignalP"/>
    </source>
</evidence>
<dbReference type="InterPro" id="IPR008972">
    <property type="entry name" value="Cupredoxin"/>
</dbReference>
<keyword evidence="5" id="KW-1133">Transmembrane helix</keyword>
<dbReference type="Pfam" id="PF07732">
    <property type="entry name" value="Cu-oxidase_3"/>
    <property type="match status" value="1"/>
</dbReference>
<dbReference type="PROSITE" id="PS00080">
    <property type="entry name" value="MULTICOPPER_OXIDASE2"/>
    <property type="match status" value="1"/>
</dbReference>
<sequence length="782" mass="88212">MNQPVQRFFDLLFLLLCNLPLETLGLELKQTSRFFDFDVKVKYAELSINSNKEANSTKRNTWPIQDENLPKYLSIAVMSDVDVSDISYILMGKPIHILENDELNIKVTNHLQSTGLSIHFHGFEMENAIQYDGVVGLTQCAISPQTSFLYTFQVQESPGTYWYHTHSGPLGVEAHNMMKAPLIIHPNTADSRVLVDRLNSKDTTSQSPPYRNLLSWDNERILFFSDGFVKTESKLSTYAAGGLLAPANRNEDGFTVAHVEYDFGTLNGQLRHIIHAVAGRKYKLRLLNGGSHFAYRISIDSIPMQIIATDASPVKRNTTNTIVDEVIIHVGERFDVEIDILQEPGTRIWIRADTLEHRDSLGKTNGVRGILNVVSSDEEIENIIDDNFVDPEEDIINPPIPVEELVTMNCYSKHEIKAAQETGKGGCQSIDTLQVDIRKEDNRRVHSLRQANATVDFDMSSPPLQAHFARIHDDESKGSANWVQFVGSSSHVLRPDFDPSRDLHLHTNMMHVPEYSSVIIIWRSRTAMDHSMHLHGYKMEILETYAADREANCQGMKCDLHNGFNLQELQNISFGSRPMKDTFIIPPGGAVATRIQTRDASMYFAHCHINMHREDGMAFILNVGNYSPPSDGSWLPPDFPKCDTPFLESQREVQPSCNCTHDSSYKCSTSFTCSKKHSDETIPNIAVGSSSSTTLVVLFILVTMMMSIGIIYIIQLRIKQDKVSTIAKQDEETLCEEYDNVDIERNEKDTSQRFSTTPKRQKSSPYKKLPKQLSARNSGISS</sequence>
<feature type="region of interest" description="Disordered" evidence="4">
    <location>
        <begin position="746"/>
        <end position="782"/>
    </location>
</feature>
<comment type="similarity">
    <text evidence="1">Belongs to the multicopper oxidase family.</text>
</comment>
<evidence type="ECO:0000256" key="2">
    <source>
        <dbReference type="ARBA" id="ARBA00022723"/>
    </source>
</evidence>
<dbReference type="AlphaFoldDB" id="A0AAD3D2Q7"/>
<feature type="domain" description="PAC" evidence="7">
    <location>
        <begin position="334"/>
        <end position="386"/>
    </location>
</feature>
<reference evidence="8 9" key="1">
    <citation type="journal article" date="2021" name="Sci. Rep.">
        <title>The genome of the diatom Chaetoceros tenuissimus carries an ancient integrated fragment of an extant virus.</title>
        <authorList>
            <person name="Hongo Y."/>
            <person name="Kimura K."/>
            <person name="Takaki Y."/>
            <person name="Yoshida Y."/>
            <person name="Baba S."/>
            <person name="Kobayashi G."/>
            <person name="Nagasaki K."/>
            <person name="Hano T."/>
            <person name="Tomaru Y."/>
        </authorList>
    </citation>
    <scope>NUCLEOTIDE SEQUENCE [LARGE SCALE GENOMIC DNA]</scope>
    <source>
        <strain evidence="8 9">NIES-3715</strain>
    </source>
</reference>
<dbReference type="GO" id="GO:0016491">
    <property type="term" value="F:oxidoreductase activity"/>
    <property type="evidence" value="ECO:0007669"/>
    <property type="project" value="UniProtKB-KW"/>
</dbReference>
<comment type="caution">
    <text evidence="8">The sequence shown here is derived from an EMBL/GenBank/DDBJ whole genome shotgun (WGS) entry which is preliminary data.</text>
</comment>
<dbReference type="Gene3D" id="2.60.40.420">
    <property type="entry name" value="Cupredoxins - blue copper proteins"/>
    <property type="match status" value="3"/>
</dbReference>
<dbReference type="InterPro" id="IPR001117">
    <property type="entry name" value="Cu-oxidase_2nd"/>
</dbReference>
<dbReference type="InterPro" id="IPR011706">
    <property type="entry name" value="Cu-oxidase_C"/>
</dbReference>
<keyword evidence="6" id="KW-0732">Signal</keyword>
<dbReference type="InterPro" id="IPR011707">
    <property type="entry name" value="Cu-oxidase-like_N"/>
</dbReference>
<dbReference type="InterPro" id="IPR002355">
    <property type="entry name" value="Cu_oxidase_Cu_BS"/>
</dbReference>
<keyword evidence="5" id="KW-0472">Membrane</keyword>
<protein>
    <recommendedName>
        <fullName evidence="7">PAC domain-containing protein</fullName>
    </recommendedName>
</protein>
<evidence type="ECO:0000313" key="9">
    <source>
        <dbReference type="Proteomes" id="UP001054902"/>
    </source>
</evidence>
<accession>A0AAD3D2Q7</accession>
<feature type="signal peptide" evidence="6">
    <location>
        <begin position="1"/>
        <end position="25"/>
    </location>
</feature>
<dbReference type="GO" id="GO:0005507">
    <property type="term" value="F:copper ion binding"/>
    <property type="evidence" value="ECO:0007669"/>
    <property type="project" value="InterPro"/>
</dbReference>
<evidence type="ECO:0000313" key="8">
    <source>
        <dbReference type="EMBL" id="GFH56512.1"/>
    </source>
</evidence>
<feature type="chain" id="PRO_5042063705" description="PAC domain-containing protein" evidence="6">
    <location>
        <begin position="26"/>
        <end position="782"/>
    </location>
</feature>
<dbReference type="PROSITE" id="PS50113">
    <property type="entry name" value="PAC"/>
    <property type="match status" value="1"/>
</dbReference>
<evidence type="ECO:0000256" key="3">
    <source>
        <dbReference type="ARBA" id="ARBA00023002"/>
    </source>
</evidence>
<dbReference type="Proteomes" id="UP001054902">
    <property type="component" value="Unassembled WGS sequence"/>
</dbReference>
<keyword evidence="2" id="KW-0479">Metal-binding</keyword>